<organism evidence="1 2">
    <name type="scientific">Leptotrombidium deliense</name>
    <dbReference type="NCBI Taxonomy" id="299467"/>
    <lineage>
        <taxon>Eukaryota</taxon>
        <taxon>Metazoa</taxon>
        <taxon>Ecdysozoa</taxon>
        <taxon>Arthropoda</taxon>
        <taxon>Chelicerata</taxon>
        <taxon>Arachnida</taxon>
        <taxon>Acari</taxon>
        <taxon>Acariformes</taxon>
        <taxon>Trombidiformes</taxon>
        <taxon>Prostigmata</taxon>
        <taxon>Anystina</taxon>
        <taxon>Parasitengona</taxon>
        <taxon>Trombiculoidea</taxon>
        <taxon>Trombiculidae</taxon>
        <taxon>Leptotrombidium</taxon>
    </lineage>
</organism>
<feature type="non-terminal residue" evidence="1">
    <location>
        <position position="1"/>
    </location>
</feature>
<reference evidence="1 2" key="1">
    <citation type="journal article" date="2018" name="Gigascience">
        <title>Genomes of trombidid mites reveal novel predicted allergens and laterally-transferred genes associated with secondary metabolism.</title>
        <authorList>
            <person name="Dong X."/>
            <person name="Chaisiri K."/>
            <person name="Xia D."/>
            <person name="Armstrong S.D."/>
            <person name="Fang Y."/>
            <person name="Donnelly M.J."/>
            <person name="Kadowaki T."/>
            <person name="McGarry J.W."/>
            <person name="Darby A.C."/>
            <person name="Makepeace B.L."/>
        </authorList>
    </citation>
    <scope>NUCLEOTIDE SEQUENCE [LARGE SCALE GENOMIC DNA]</scope>
    <source>
        <strain evidence="1">UoL-UT</strain>
    </source>
</reference>
<evidence type="ECO:0000313" key="1">
    <source>
        <dbReference type="EMBL" id="RWS20837.1"/>
    </source>
</evidence>
<dbReference type="STRING" id="299467.A0A443RZY0"/>
<name>A0A443RZY0_9ACAR</name>
<accession>A0A443RZY0</accession>
<gene>
    <name evidence="1" type="ORF">B4U80_05603</name>
</gene>
<dbReference type="OrthoDB" id="8032690at2759"/>
<feature type="non-terminal residue" evidence="1">
    <location>
        <position position="162"/>
    </location>
</feature>
<comment type="caution">
    <text evidence="1">The sequence shown here is derived from an EMBL/GenBank/DDBJ whole genome shotgun (WGS) entry which is preliminary data.</text>
</comment>
<protein>
    <submittedName>
        <fullName evidence="1">Cytochrome P450 3A31-like protein</fullName>
    </submittedName>
</protein>
<sequence length="162" mass="18935">FGIRELRREDEYIVCGVGEITIGNPEKVPIKSQVSQHVNSAVHKSNLKKPVQSRLDWNQQNHDTNKQREFNEKLLKWMIQCDFPLAKVQTEVFKVFIEDISVFKCPSESNLRKNYIPKLYNQKVEEILGEIGEEYLWVSVDETTDSRNHIVAAFIRMQNLIS</sequence>
<dbReference type="VEuPathDB" id="VectorBase:LDEU011204"/>
<evidence type="ECO:0000313" key="2">
    <source>
        <dbReference type="Proteomes" id="UP000288716"/>
    </source>
</evidence>
<keyword evidence="2" id="KW-1185">Reference proteome</keyword>
<dbReference type="AlphaFoldDB" id="A0A443RZY0"/>
<dbReference type="EMBL" id="NCKV01015215">
    <property type="protein sequence ID" value="RWS20837.1"/>
    <property type="molecule type" value="Genomic_DNA"/>
</dbReference>
<dbReference type="Proteomes" id="UP000288716">
    <property type="component" value="Unassembled WGS sequence"/>
</dbReference>
<proteinExistence type="predicted"/>